<sequence>MSETWQKVLDWADELNKEATIQNVFFSTDLNTHDVVASFNGYEIGRYSFLDIMECASTFGVADPDFSWRQYERWQDQMITKAKDIVASRTEN</sequence>
<evidence type="ECO:0000313" key="1">
    <source>
        <dbReference type="EMBL" id="KKL65327.1"/>
    </source>
</evidence>
<name>A0A0F9GQF8_9ZZZZ</name>
<proteinExistence type="predicted"/>
<protein>
    <submittedName>
        <fullName evidence="1">Uncharacterized protein</fullName>
    </submittedName>
</protein>
<reference evidence="1" key="1">
    <citation type="journal article" date="2015" name="Nature">
        <title>Complex archaea that bridge the gap between prokaryotes and eukaryotes.</title>
        <authorList>
            <person name="Spang A."/>
            <person name="Saw J.H."/>
            <person name="Jorgensen S.L."/>
            <person name="Zaremba-Niedzwiedzka K."/>
            <person name="Martijn J."/>
            <person name="Lind A.E."/>
            <person name="van Eijk R."/>
            <person name="Schleper C."/>
            <person name="Guy L."/>
            <person name="Ettema T.J."/>
        </authorList>
    </citation>
    <scope>NUCLEOTIDE SEQUENCE</scope>
</reference>
<gene>
    <name evidence="1" type="ORF">LCGC14_2156110</name>
</gene>
<dbReference type="EMBL" id="LAZR01027572">
    <property type="protein sequence ID" value="KKL65327.1"/>
    <property type="molecule type" value="Genomic_DNA"/>
</dbReference>
<dbReference type="AlphaFoldDB" id="A0A0F9GQF8"/>
<accession>A0A0F9GQF8</accession>
<organism evidence="1">
    <name type="scientific">marine sediment metagenome</name>
    <dbReference type="NCBI Taxonomy" id="412755"/>
    <lineage>
        <taxon>unclassified sequences</taxon>
        <taxon>metagenomes</taxon>
        <taxon>ecological metagenomes</taxon>
    </lineage>
</organism>
<comment type="caution">
    <text evidence="1">The sequence shown here is derived from an EMBL/GenBank/DDBJ whole genome shotgun (WGS) entry which is preliminary data.</text>
</comment>